<keyword evidence="3" id="KW-1185">Reference proteome</keyword>
<name>A0AAJ5NCD5_9BURK</name>
<evidence type="ECO:0000256" key="1">
    <source>
        <dbReference type="SAM" id="MobiDB-lite"/>
    </source>
</evidence>
<protein>
    <submittedName>
        <fullName evidence="2">Uncharacterized protein</fullName>
    </submittedName>
</protein>
<dbReference type="Proteomes" id="UP000268684">
    <property type="component" value="Chromosome II"/>
</dbReference>
<feature type="compositionally biased region" description="Low complexity" evidence="1">
    <location>
        <begin position="29"/>
        <end position="46"/>
    </location>
</feature>
<gene>
    <name evidence="2" type="ORF">BSTAB16_3585</name>
</gene>
<feature type="compositionally biased region" description="Low complexity" evidence="1">
    <location>
        <begin position="64"/>
        <end position="77"/>
    </location>
</feature>
<dbReference type="GeneID" id="71056031"/>
<sequence>MHTRTVIAALLGFARPHFAIDPSEPAIDQALAPAAPDAAAAPASDAGESNTDAPAAAAGPESDTSSSAALALRSGGTAVEGAPQGDAPEVAASGEGDSDARAEAGANSSLSQSSETVAEDGSQVAADTGNAASDPTPAVSIDVEDHAEACERFAGLMATLHNAEADFVHALRNELNAIGALLHLHSVASGKADATGDYSSSDLS</sequence>
<feature type="region of interest" description="Disordered" evidence="1">
    <location>
        <begin position="29"/>
        <end position="138"/>
    </location>
</feature>
<dbReference type="EMBL" id="LR025743">
    <property type="protein sequence ID" value="VBB13400.1"/>
    <property type="molecule type" value="Genomic_DNA"/>
</dbReference>
<evidence type="ECO:0000313" key="3">
    <source>
        <dbReference type="Proteomes" id="UP000268684"/>
    </source>
</evidence>
<dbReference type="RefSeq" id="WP_122169260.1">
    <property type="nucleotide sequence ID" value="NZ_LR025743.1"/>
</dbReference>
<proteinExistence type="predicted"/>
<dbReference type="AlphaFoldDB" id="A0AAJ5NCD5"/>
<evidence type="ECO:0000313" key="2">
    <source>
        <dbReference type="EMBL" id="VBB13400.1"/>
    </source>
</evidence>
<accession>A0AAJ5NCD5</accession>
<feature type="compositionally biased region" description="Polar residues" evidence="1">
    <location>
        <begin position="106"/>
        <end position="116"/>
    </location>
</feature>
<organism evidence="2 3">
    <name type="scientific">Burkholderia stabilis</name>
    <dbReference type="NCBI Taxonomy" id="95485"/>
    <lineage>
        <taxon>Bacteria</taxon>
        <taxon>Pseudomonadati</taxon>
        <taxon>Pseudomonadota</taxon>
        <taxon>Betaproteobacteria</taxon>
        <taxon>Burkholderiales</taxon>
        <taxon>Burkholderiaceae</taxon>
        <taxon>Burkholderia</taxon>
        <taxon>Burkholderia cepacia complex</taxon>
    </lineage>
</organism>
<reference evidence="2 3" key="1">
    <citation type="submission" date="2017-11" db="EMBL/GenBank/DDBJ databases">
        <authorList>
            <person name="Seth-Smith MB H."/>
        </authorList>
    </citation>
    <scope>NUCLEOTIDE SEQUENCE [LARGE SCALE GENOMIC DNA]</scope>
    <source>
        <strain evidence="2">E</strain>
    </source>
</reference>